<dbReference type="EnsemblMetazoa" id="XM_011681207">
    <property type="protein sequence ID" value="XP_011679509"/>
    <property type="gene ID" value="LOC592441"/>
</dbReference>
<dbReference type="OrthoDB" id="414243at2759"/>
<dbReference type="KEGG" id="spu:592441"/>
<dbReference type="Gene3D" id="3.40.30.10">
    <property type="entry name" value="Glutaredoxin"/>
    <property type="match status" value="1"/>
</dbReference>
<dbReference type="GO" id="GO:0006749">
    <property type="term" value="P:glutathione metabolic process"/>
    <property type="evidence" value="ECO:0000318"/>
    <property type="project" value="GO_Central"/>
</dbReference>
<reference evidence="7" key="1">
    <citation type="submission" date="2015-02" db="EMBL/GenBank/DDBJ databases">
        <title>Genome sequencing for Strongylocentrotus purpuratus.</title>
        <authorList>
            <person name="Murali S."/>
            <person name="Liu Y."/>
            <person name="Vee V."/>
            <person name="English A."/>
            <person name="Wang M."/>
            <person name="Skinner E."/>
            <person name="Han Y."/>
            <person name="Muzny D.M."/>
            <person name="Worley K.C."/>
            <person name="Gibbs R.A."/>
        </authorList>
    </citation>
    <scope>NUCLEOTIDE SEQUENCE</scope>
</reference>
<dbReference type="AlphaFoldDB" id="A0A7M7HLQ9"/>
<organism evidence="6 7">
    <name type="scientific">Strongylocentrotus purpuratus</name>
    <name type="common">Purple sea urchin</name>
    <dbReference type="NCBI Taxonomy" id="7668"/>
    <lineage>
        <taxon>Eukaryota</taxon>
        <taxon>Metazoa</taxon>
        <taxon>Echinodermata</taxon>
        <taxon>Eleutherozoa</taxon>
        <taxon>Echinozoa</taxon>
        <taxon>Echinoidea</taxon>
        <taxon>Euechinoidea</taxon>
        <taxon>Echinacea</taxon>
        <taxon>Camarodonta</taxon>
        <taxon>Echinidea</taxon>
        <taxon>Strongylocentrotidae</taxon>
        <taxon>Strongylocentrotus</taxon>
    </lineage>
</organism>
<dbReference type="InterPro" id="IPR036282">
    <property type="entry name" value="Glutathione-S-Trfase_C_sf"/>
</dbReference>
<dbReference type="Proteomes" id="UP000007110">
    <property type="component" value="Unassembled WGS sequence"/>
</dbReference>
<feature type="domain" description="GST N-terminal" evidence="4">
    <location>
        <begin position="5"/>
        <end position="84"/>
    </location>
</feature>
<dbReference type="SUPFAM" id="SSF52833">
    <property type="entry name" value="Thioredoxin-like"/>
    <property type="match status" value="1"/>
</dbReference>
<dbReference type="PROSITE" id="PS50405">
    <property type="entry name" value="GST_CTER"/>
    <property type="match status" value="1"/>
</dbReference>
<dbReference type="GeneID" id="592441"/>
<dbReference type="InterPro" id="IPR004046">
    <property type="entry name" value="GST_C"/>
</dbReference>
<dbReference type="Pfam" id="PF14497">
    <property type="entry name" value="GST_C_3"/>
    <property type="match status" value="1"/>
</dbReference>
<protein>
    <recommendedName>
        <fullName evidence="1">glutathione transferase</fullName>
        <ecNumber evidence="1">2.5.1.18</ecNumber>
    </recommendedName>
</protein>
<dbReference type="FunCoup" id="A0A7M7HLQ9">
    <property type="interactions" value="405"/>
</dbReference>
<keyword evidence="7" id="KW-1185">Reference proteome</keyword>
<dbReference type="Pfam" id="PF02798">
    <property type="entry name" value="GST_N"/>
    <property type="match status" value="1"/>
</dbReference>
<dbReference type="InParanoid" id="A0A7M7HLQ9"/>
<dbReference type="OMA" id="THAQEVP"/>
<name>A0A7M7HLQ9_STRPU</name>
<dbReference type="InterPro" id="IPR004045">
    <property type="entry name" value="Glutathione_S-Trfase_N"/>
</dbReference>
<dbReference type="GO" id="GO:0004364">
    <property type="term" value="F:glutathione transferase activity"/>
    <property type="evidence" value="ECO:0000318"/>
    <property type="project" value="GO_Central"/>
</dbReference>
<dbReference type="InterPro" id="IPR050213">
    <property type="entry name" value="GST_superfamily"/>
</dbReference>
<dbReference type="SFLD" id="SFLDG00363">
    <property type="entry name" value="AMPS_(cytGST):_Alpha-__Mu-__Pi"/>
    <property type="match status" value="1"/>
</dbReference>
<dbReference type="CDD" id="cd03192">
    <property type="entry name" value="GST_C_Sigma_like"/>
    <property type="match status" value="1"/>
</dbReference>
<dbReference type="FunFam" id="3.40.30.10:FF:000168">
    <property type="entry name" value="Glutathione S-transferase 2"/>
    <property type="match status" value="1"/>
</dbReference>
<proteinExistence type="predicted"/>
<evidence type="ECO:0000256" key="1">
    <source>
        <dbReference type="ARBA" id="ARBA00012452"/>
    </source>
</evidence>
<evidence type="ECO:0000259" key="4">
    <source>
        <dbReference type="PROSITE" id="PS50404"/>
    </source>
</evidence>
<feature type="domain" description="GST C-terminal" evidence="5">
    <location>
        <begin position="86"/>
        <end position="211"/>
    </location>
</feature>
<evidence type="ECO:0000256" key="3">
    <source>
        <dbReference type="ARBA" id="ARBA00047960"/>
    </source>
</evidence>
<evidence type="ECO:0000313" key="7">
    <source>
        <dbReference type="Proteomes" id="UP000007110"/>
    </source>
</evidence>
<evidence type="ECO:0000313" key="6">
    <source>
        <dbReference type="EnsemblMetazoa" id="XP_011679509"/>
    </source>
</evidence>
<sequence length="211" mass="24514">MADNPKYRLTYFTTRGRAEPIRLLLTDAGIEFEDRRFSEKEWFERKESGEFPLNQIPILEADGKTMVQSRAIMRHLARKYGYNGKTEEEAYQIDVLCEALEDLVANVFNIVFSDFDQAYKDKLKESLPKTVNPILLKFLEKALEDNPNGNGYFVGQDATMVEFVYFTFIQNVVNMYPDALADYPKLRANRDLVKSREKISAYLAKQTPTYM</sequence>
<dbReference type="SFLD" id="SFLDS00019">
    <property type="entry name" value="Glutathione_Transferase_(cytos"/>
    <property type="match status" value="1"/>
</dbReference>
<dbReference type="Gene3D" id="1.20.1050.10">
    <property type="match status" value="1"/>
</dbReference>
<reference evidence="6" key="2">
    <citation type="submission" date="2021-01" db="UniProtKB">
        <authorList>
            <consortium name="EnsemblMetazoa"/>
        </authorList>
    </citation>
    <scope>IDENTIFICATION</scope>
</reference>
<dbReference type="RefSeq" id="XP_011679509.2">
    <property type="nucleotide sequence ID" value="XM_011681207.2"/>
</dbReference>
<dbReference type="InterPro" id="IPR040079">
    <property type="entry name" value="Glutathione_S-Trfase"/>
</dbReference>
<accession>A0A7M7HLQ9</accession>
<evidence type="ECO:0000256" key="2">
    <source>
        <dbReference type="ARBA" id="ARBA00022679"/>
    </source>
</evidence>
<evidence type="ECO:0000259" key="5">
    <source>
        <dbReference type="PROSITE" id="PS50405"/>
    </source>
</evidence>
<dbReference type="CDD" id="cd03039">
    <property type="entry name" value="GST_N_Sigma_like"/>
    <property type="match status" value="1"/>
</dbReference>
<dbReference type="EC" id="2.5.1.18" evidence="1"/>
<keyword evidence="2" id="KW-0808">Transferase</keyword>
<dbReference type="FunFam" id="1.20.1050.10:FF:000030">
    <property type="entry name" value="Glutathione S-transferase S1"/>
    <property type="match status" value="1"/>
</dbReference>
<dbReference type="PANTHER" id="PTHR11571">
    <property type="entry name" value="GLUTATHIONE S-TRANSFERASE"/>
    <property type="match status" value="1"/>
</dbReference>
<dbReference type="InterPro" id="IPR036249">
    <property type="entry name" value="Thioredoxin-like_sf"/>
</dbReference>
<dbReference type="PROSITE" id="PS50404">
    <property type="entry name" value="GST_NTER"/>
    <property type="match status" value="1"/>
</dbReference>
<dbReference type="SFLD" id="SFLDG01205">
    <property type="entry name" value="AMPS.1"/>
    <property type="match status" value="1"/>
</dbReference>
<dbReference type="InterPro" id="IPR010987">
    <property type="entry name" value="Glutathione-S-Trfase_C-like"/>
</dbReference>
<dbReference type="PANTHER" id="PTHR11571:SF224">
    <property type="entry name" value="HEMATOPOIETIC PROSTAGLANDIN D SYNTHASE"/>
    <property type="match status" value="1"/>
</dbReference>
<comment type="catalytic activity">
    <reaction evidence="3">
        <text>RX + glutathione = an S-substituted glutathione + a halide anion + H(+)</text>
        <dbReference type="Rhea" id="RHEA:16437"/>
        <dbReference type="ChEBI" id="CHEBI:15378"/>
        <dbReference type="ChEBI" id="CHEBI:16042"/>
        <dbReference type="ChEBI" id="CHEBI:17792"/>
        <dbReference type="ChEBI" id="CHEBI:57925"/>
        <dbReference type="ChEBI" id="CHEBI:90779"/>
        <dbReference type="EC" id="2.5.1.18"/>
    </reaction>
</comment>
<dbReference type="SUPFAM" id="SSF47616">
    <property type="entry name" value="GST C-terminal domain-like"/>
    <property type="match status" value="1"/>
</dbReference>